<dbReference type="PANTHER" id="PTHR30469">
    <property type="entry name" value="MULTIDRUG RESISTANCE PROTEIN MDTA"/>
    <property type="match status" value="1"/>
</dbReference>
<dbReference type="Pfam" id="PF25990">
    <property type="entry name" value="Beta-barrel_YknX"/>
    <property type="match status" value="1"/>
</dbReference>
<comment type="similarity">
    <text evidence="1">Belongs to the membrane fusion protein (MFP) (TC 8.A.1) family.</text>
</comment>
<dbReference type="Gene3D" id="1.10.287.470">
    <property type="entry name" value="Helix hairpin bin"/>
    <property type="match status" value="1"/>
</dbReference>
<dbReference type="Gene3D" id="2.40.420.20">
    <property type="match status" value="1"/>
</dbReference>
<dbReference type="SUPFAM" id="SSF111369">
    <property type="entry name" value="HlyD-like secretion proteins"/>
    <property type="match status" value="1"/>
</dbReference>
<feature type="transmembrane region" description="Helical" evidence="3">
    <location>
        <begin position="7"/>
        <end position="24"/>
    </location>
</feature>
<dbReference type="InterPro" id="IPR058636">
    <property type="entry name" value="Beta-barrel_YknX"/>
</dbReference>
<gene>
    <name evidence="6" type="ORF">P0Y53_14250</name>
</gene>
<feature type="region of interest" description="Disordered" evidence="2">
    <location>
        <begin position="392"/>
        <end position="426"/>
    </location>
</feature>
<dbReference type="Gene3D" id="2.40.30.170">
    <property type="match status" value="1"/>
</dbReference>
<evidence type="ECO:0000256" key="3">
    <source>
        <dbReference type="SAM" id="Phobius"/>
    </source>
</evidence>
<dbReference type="GO" id="GO:0015562">
    <property type="term" value="F:efflux transmembrane transporter activity"/>
    <property type="evidence" value="ECO:0007669"/>
    <property type="project" value="TreeGrafter"/>
</dbReference>
<feature type="compositionally biased region" description="Polar residues" evidence="2">
    <location>
        <begin position="415"/>
        <end position="426"/>
    </location>
</feature>
<dbReference type="GO" id="GO:1990281">
    <property type="term" value="C:efflux pump complex"/>
    <property type="evidence" value="ECO:0007669"/>
    <property type="project" value="TreeGrafter"/>
</dbReference>
<evidence type="ECO:0000313" key="6">
    <source>
        <dbReference type="EMBL" id="WEK33650.1"/>
    </source>
</evidence>
<dbReference type="Proteomes" id="UP001220610">
    <property type="component" value="Chromosome"/>
</dbReference>
<protein>
    <submittedName>
        <fullName evidence="6">Efflux RND transporter periplasmic adaptor subunit</fullName>
    </submittedName>
</protein>
<dbReference type="NCBIfam" id="TIGR01730">
    <property type="entry name" value="RND_mfp"/>
    <property type="match status" value="1"/>
</dbReference>
<accession>A0AAJ6BDI0</accession>
<dbReference type="InterPro" id="IPR058625">
    <property type="entry name" value="MdtA-like_BSH"/>
</dbReference>
<evidence type="ECO:0000259" key="4">
    <source>
        <dbReference type="Pfam" id="PF25917"/>
    </source>
</evidence>
<evidence type="ECO:0000259" key="5">
    <source>
        <dbReference type="Pfam" id="PF25990"/>
    </source>
</evidence>
<dbReference type="Pfam" id="PF25917">
    <property type="entry name" value="BSH_RND"/>
    <property type="match status" value="1"/>
</dbReference>
<evidence type="ECO:0000256" key="2">
    <source>
        <dbReference type="SAM" id="MobiDB-lite"/>
    </source>
</evidence>
<dbReference type="AlphaFoldDB" id="A0AAJ6BDI0"/>
<proteinExistence type="inferred from homology"/>
<dbReference type="PANTHER" id="PTHR30469:SF33">
    <property type="entry name" value="SLR1207 PROTEIN"/>
    <property type="match status" value="1"/>
</dbReference>
<dbReference type="InterPro" id="IPR006143">
    <property type="entry name" value="RND_pump_MFP"/>
</dbReference>
<organism evidence="6 7">
    <name type="scientific">Candidatus Pseudobacter hemicellulosilyticus</name>
    <dbReference type="NCBI Taxonomy" id="3121375"/>
    <lineage>
        <taxon>Bacteria</taxon>
        <taxon>Pseudomonadati</taxon>
        <taxon>Bacteroidota</taxon>
        <taxon>Chitinophagia</taxon>
        <taxon>Chitinophagales</taxon>
        <taxon>Chitinophagaceae</taxon>
        <taxon>Pseudobacter</taxon>
    </lineage>
</organism>
<keyword evidence="3" id="KW-0812">Transmembrane</keyword>
<feature type="region of interest" description="Disordered" evidence="2">
    <location>
        <begin position="315"/>
        <end position="341"/>
    </location>
</feature>
<keyword evidence="3" id="KW-0472">Membrane</keyword>
<sequence>MKKYKKVLIGVLVIAALGISGWYWKFREEKTTVVLKTEKPEMGTISLAVTATGTIQPVDTVAVGSQVSGTINRVLVDFNSVVKKGQLLAQLDQSLLQAQVQQMSANLEQAKSNLTYQQSNFQRQEQLYKVGAISKAEQETALYQYNTARDNVSSVSAQLVSAQRNLSFTDIYSPIDGTVLTRSVSEGQTVAASFNTPTLFSIARDLTQMQVQASVDEADIGNVAQGQRVTFTVDAFPDDVFNGTVKEIRLQPTTSSNVVSYTTIIDAPNADKKLKPGMTASISIYTKEVENALLLSNSAFNFSPDSLLAKTYTLQEGPRPPGAGRPEGPPPAKRNAVDSAKADAGKTAFVWVKQDSSLVMRRVTTGMTNETQKEILSGLQEEDLVVTGYEQVNKKDKAAATTGSSPFMPKRPGGNNRQKNSGPPPP</sequence>
<feature type="domain" description="YknX-like beta-barrel" evidence="5">
    <location>
        <begin position="209"/>
        <end position="284"/>
    </location>
</feature>
<reference evidence="6" key="1">
    <citation type="submission" date="2023-03" db="EMBL/GenBank/DDBJ databases">
        <title>Andean soil-derived lignocellulolytic bacterial consortium as a source of novel taxa and putative plastic-active enzymes.</title>
        <authorList>
            <person name="Diaz-Garcia L."/>
            <person name="Chuvochina M."/>
            <person name="Feuerriegel G."/>
            <person name="Bunk B."/>
            <person name="Sproer C."/>
            <person name="Streit W.R."/>
            <person name="Rodriguez L.M."/>
            <person name="Overmann J."/>
            <person name="Jimenez D.J."/>
        </authorList>
    </citation>
    <scope>NUCLEOTIDE SEQUENCE</scope>
    <source>
        <strain evidence="6">MAG 7</strain>
    </source>
</reference>
<keyword evidence="3" id="KW-1133">Transmembrane helix</keyword>
<dbReference type="EMBL" id="CP119311">
    <property type="protein sequence ID" value="WEK33650.1"/>
    <property type="molecule type" value="Genomic_DNA"/>
</dbReference>
<feature type="compositionally biased region" description="Pro residues" evidence="2">
    <location>
        <begin position="318"/>
        <end position="332"/>
    </location>
</feature>
<evidence type="ECO:0000313" key="7">
    <source>
        <dbReference type="Proteomes" id="UP001220610"/>
    </source>
</evidence>
<name>A0AAJ6BDI0_9BACT</name>
<evidence type="ECO:0000256" key="1">
    <source>
        <dbReference type="ARBA" id="ARBA00009477"/>
    </source>
</evidence>
<dbReference type="Gene3D" id="2.40.50.100">
    <property type="match status" value="1"/>
</dbReference>
<feature type="domain" description="Multidrug resistance protein MdtA-like barrel-sandwich hybrid" evidence="4">
    <location>
        <begin position="60"/>
        <end position="197"/>
    </location>
</feature>